<keyword evidence="2" id="KW-1185">Reference proteome</keyword>
<evidence type="ECO:0000313" key="1">
    <source>
        <dbReference type="EMBL" id="CAG7832834.1"/>
    </source>
</evidence>
<accession>A0A8J2LHV5</accession>
<dbReference type="Proteomes" id="UP000708208">
    <property type="component" value="Unassembled WGS sequence"/>
</dbReference>
<gene>
    <name evidence="1" type="ORF">AFUS01_LOCUS42498</name>
</gene>
<evidence type="ECO:0000313" key="2">
    <source>
        <dbReference type="Proteomes" id="UP000708208"/>
    </source>
</evidence>
<feature type="non-terminal residue" evidence="1">
    <location>
        <position position="1"/>
    </location>
</feature>
<comment type="caution">
    <text evidence="1">The sequence shown here is derived from an EMBL/GenBank/DDBJ whole genome shotgun (WGS) entry which is preliminary data.</text>
</comment>
<dbReference type="AlphaFoldDB" id="A0A8J2LHV5"/>
<dbReference type="EMBL" id="CAJVCH010567140">
    <property type="protein sequence ID" value="CAG7832834.1"/>
    <property type="molecule type" value="Genomic_DNA"/>
</dbReference>
<sequence>ENDFIIPRDSQFQRGDLVFLTNAIHFPAVNLTVVISIPRVFTGCVAEDVAVQDWHTRLTGHCEEGHPFNDDVVIEDNDPLKKRKNLERELEAFLGPEGIWKKPIEDTSLCKKSKMFIYELDTTGLYTSTGSTHSGFLQLLLWHILNILRHLGIVYTGDTPVESNPHSHTTEAVVNEEVLENVLQEEEIELAEEVKEPETPMVNTGSSDLPIANTVRPDLFLTIANEMPTTSHTNIWVAGLPPSLPTITKEIFKYLNKPDDAIKNTNEFRNNTPGTSKDFPKRKVAVSNWNWDMGDGPKHHPMQDIPEIRNGFSLIFVTSYGPNSALGIHDADSYY</sequence>
<name>A0A8J2LHV5_9HEXA</name>
<organism evidence="1 2">
    <name type="scientific">Allacma fusca</name>
    <dbReference type="NCBI Taxonomy" id="39272"/>
    <lineage>
        <taxon>Eukaryota</taxon>
        <taxon>Metazoa</taxon>
        <taxon>Ecdysozoa</taxon>
        <taxon>Arthropoda</taxon>
        <taxon>Hexapoda</taxon>
        <taxon>Collembola</taxon>
        <taxon>Symphypleona</taxon>
        <taxon>Sminthuridae</taxon>
        <taxon>Allacma</taxon>
    </lineage>
</organism>
<protein>
    <submittedName>
        <fullName evidence="1">Uncharacterized protein</fullName>
    </submittedName>
</protein>
<proteinExistence type="predicted"/>
<reference evidence="1" key="1">
    <citation type="submission" date="2021-06" db="EMBL/GenBank/DDBJ databases">
        <authorList>
            <person name="Hodson N. C."/>
            <person name="Mongue J. A."/>
            <person name="Jaron S. K."/>
        </authorList>
    </citation>
    <scope>NUCLEOTIDE SEQUENCE</scope>
</reference>